<comment type="caution">
    <text evidence="2">The sequence shown here is derived from an EMBL/GenBank/DDBJ whole genome shotgun (WGS) entry which is preliminary data.</text>
</comment>
<sequence>MKQVLLITDGCSNVGQSPVMAASYAKQEGITVNVVGIVDYGTIGELGAQEIHEIAQAGGGMSRLADTKQLARTMQMMTRKTVVQTIQQAVNKELKQILGGESLESLPPAKRSEVVEVMDELTETSPLDVALLIDVSASMKPKLAAVEEAIRDLLLSLAAREGQSRIAVFHFPGNHGGEDAVLDIDWTSDLGSTRSLFQRLVMKGATPTGPALLKVIDFFRYGTLNGYQTDLGEKGAGEGILSDYVR</sequence>
<evidence type="ECO:0000259" key="1">
    <source>
        <dbReference type="PROSITE" id="PS50234"/>
    </source>
</evidence>
<keyword evidence="3" id="KW-1185">Reference proteome</keyword>
<gene>
    <name evidence="2" type="primary">yabS</name>
    <name evidence="2" type="ORF">GCM10010917_40220</name>
</gene>
<proteinExistence type="predicted"/>
<dbReference type="EMBL" id="BMHF01000022">
    <property type="protein sequence ID" value="GGA50912.1"/>
    <property type="molecule type" value="Genomic_DNA"/>
</dbReference>
<organism evidence="2 3">
    <name type="scientific">Paenibacillus physcomitrellae</name>
    <dbReference type="NCBI Taxonomy" id="1619311"/>
    <lineage>
        <taxon>Bacteria</taxon>
        <taxon>Bacillati</taxon>
        <taxon>Bacillota</taxon>
        <taxon>Bacilli</taxon>
        <taxon>Bacillales</taxon>
        <taxon>Paenibacillaceae</taxon>
        <taxon>Paenibacillus</taxon>
    </lineage>
</organism>
<dbReference type="InterPro" id="IPR002035">
    <property type="entry name" value="VWF_A"/>
</dbReference>
<dbReference type="PROSITE" id="PS50234">
    <property type="entry name" value="VWFA"/>
    <property type="match status" value="1"/>
</dbReference>
<accession>A0ABQ1GVL2</accession>
<dbReference type="Gene3D" id="3.40.50.410">
    <property type="entry name" value="von Willebrand factor, type A domain"/>
    <property type="match status" value="1"/>
</dbReference>
<evidence type="ECO:0000313" key="3">
    <source>
        <dbReference type="Proteomes" id="UP000609323"/>
    </source>
</evidence>
<dbReference type="RefSeq" id="WP_094094689.1">
    <property type="nucleotide sequence ID" value="NZ_BMHF01000022.1"/>
</dbReference>
<evidence type="ECO:0000313" key="2">
    <source>
        <dbReference type="EMBL" id="GGA50912.1"/>
    </source>
</evidence>
<dbReference type="SUPFAM" id="SSF53300">
    <property type="entry name" value="vWA-like"/>
    <property type="match status" value="2"/>
</dbReference>
<name>A0ABQ1GVL2_9BACL</name>
<dbReference type="InterPro" id="IPR036465">
    <property type="entry name" value="vWFA_dom_sf"/>
</dbReference>
<dbReference type="Proteomes" id="UP000609323">
    <property type="component" value="Unassembled WGS sequence"/>
</dbReference>
<reference evidence="3" key="1">
    <citation type="journal article" date="2019" name="Int. J. Syst. Evol. Microbiol.">
        <title>The Global Catalogue of Microorganisms (GCM) 10K type strain sequencing project: providing services to taxonomists for standard genome sequencing and annotation.</title>
        <authorList>
            <consortium name="The Broad Institute Genomics Platform"/>
            <consortium name="The Broad Institute Genome Sequencing Center for Infectious Disease"/>
            <person name="Wu L."/>
            <person name="Ma J."/>
        </authorList>
    </citation>
    <scope>NUCLEOTIDE SEQUENCE [LARGE SCALE GENOMIC DNA]</scope>
    <source>
        <strain evidence="3">CGMCC 1.15044</strain>
    </source>
</reference>
<protein>
    <recommendedName>
        <fullName evidence="1">VWFA domain-containing protein</fullName>
    </recommendedName>
</protein>
<feature type="domain" description="VWFA" evidence="1">
    <location>
        <begin position="1"/>
        <end position="86"/>
    </location>
</feature>
<dbReference type="CDD" id="cd00198">
    <property type="entry name" value="vWFA"/>
    <property type="match status" value="1"/>
</dbReference>